<proteinExistence type="predicted"/>
<dbReference type="Gramene" id="ERN05305">
    <property type="protein sequence ID" value="ERN05305"/>
    <property type="gene ID" value="AMTR_s00007p00156040"/>
</dbReference>
<accession>W1PE23</accession>
<keyword evidence="2" id="KW-1185">Reference proteome</keyword>
<dbReference type="AlphaFoldDB" id="W1PE23"/>
<dbReference type="HOGENOM" id="CLU_055196_2_1_1"/>
<reference evidence="2" key="1">
    <citation type="journal article" date="2013" name="Science">
        <title>The Amborella genome and the evolution of flowering plants.</title>
        <authorList>
            <consortium name="Amborella Genome Project"/>
        </authorList>
    </citation>
    <scope>NUCLEOTIDE SEQUENCE [LARGE SCALE GENOMIC DNA]</scope>
</reference>
<dbReference type="Proteomes" id="UP000017836">
    <property type="component" value="Unassembled WGS sequence"/>
</dbReference>
<organism evidence="1 2">
    <name type="scientific">Amborella trichopoda</name>
    <dbReference type="NCBI Taxonomy" id="13333"/>
    <lineage>
        <taxon>Eukaryota</taxon>
        <taxon>Viridiplantae</taxon>
        <taxon>Streptophyta</taxon>
        <taxon>Embryophyta</taxon>
        <taxon>Tracheophyta</taxon>
        <taxon>Spermatophyta</taxon>
        <taxon>Magnoliopsida</taxon>
        <taxon>Amborellales</taxon>
        <taxon>Amborellaceae</taxon>
        <taxon>Amborella</taxon>
    </lineage>
</organism>
<evidence type="ECO:0000313" key="2">
    <source>
        <dbReference type="Proteomes" id="UP000017836"/>
    </source>
</evidence>
<evidence type="ECO:0000313" key="1">
    <source>
        <dbReference type="EMBL" id="ERN05305.1"/>
    </source>
</evidence>
<name>W1PE23_AMBTC</name>
<sequence>MGENFKGFIKRSANSEVLMMLFLKVARKAIIGGFEKIKFDIHCADPKAYDWIKNIPPKYWADAYCSRSRYSHLTSNMAESFNAWILSAREKPIITMYEEIRVQLMTRFEEKSELVEYFRRAFETPFAPVPDDIELTNIYNQTVLPPRTTRLLGRPKTQRRIYRTKHSITRHFKCKQCGAERHNKGTCKEPIE</sequence>
<dbReference type="EMBL" id="KI394011">
    <property type="protein sequence ID" value="ERN05305.1"/>
    <property type="molecule type" value="Genomic_DNA"/>
</dbReference>
<gene>
    <name evidence="1" type="ORF">AMTR_s00007p00156040</name>
</gene>
<protein>
    <submittedName>
        <fullName evidence="1">Uncharacterized protein</fullName>
    </submittedName>
</protein>